<accession>A0ABS4IUB1</accession>
<dbReference type="RefSeq" id="WP_209971941.1">
    <property type="nucleotide sequence ID" value="NZ_JAGGLB010000008.1"/>
</dbReference>
<protein>
    <submittedName>
        <fullName evidence="2">Acetyltransferase</fullName>
    </submittedName>
</protein>
<organism evidence="2 3">
    <name type="scientific">Paenibacillus eucommiae</name>
    <dbReference type="NCBI Taxonomy" id="1355755"/>
    <lineage>
        <taxon>Bacteria</taxon>
        <taxon>Bacillati</taxon>
        <taxon>Bacillota</taxon>
        <taxon>Bacilli</taxon>
        <taxon>Bacillales</taxon>
        <taxon>Paenibacillaceae</taxon>
        <taxon>Paenibacillus</taxon>
    </lineage>
</organism>
<dbReference type="Pfam" id="PF00583">
    <property type="entry name" value="Acetyltransf_1"/>
    <property type="match status" value="1"/>
</dbReference>
<dbReference type="CDD" id="cd04301">
    <property type="entry name" value="NAT_SF"/>
    <property type="match status" value="1"/>
</dbReference>
<dbReference type="Proteomes" id="UP001519287">
    <property type="component" value="Unassembled WGS sequence"/>
</dbReference>
<proteinExistence type="predicted"/>
<gene>
    <name evidence="2" type="ORF">J2Z66_002777</name>
</gene>
<dbReference type="InterPro" id="IPR016181">
    <property type="entry name" value="Acyl_CoA_acyltransferase"/>
</dbReference>
<keyword evidence="3" id="KW-1185">Reference proteome</keyword>
<dbReference type="Gene3D" id="3.40.630.30">
    <property type="match status" value="1"/>
</dbReference>
<evidence type="ECO:0000259" key="1">
    <source>
        <dbReference type="PROSITE" id="PS51186"/>
    </source>
</evidence>
<feature type="domain" description="N-acetyltransferase" evidence="1">
    <location>
        <begin position="3"/>
        <end position="156"/>
    </location>
</feature>
<name>A0ABS4IUB1_9BACL</name>
<reference evidence="2 3" key="1">
    <citation type="submission" date="2021-03" db="EMBL/GenBank/DDBJ databases">
        <title>Genomic Encyclopedia of Type Strains, Phase IV (KMG-IV): sequencing the most valuable type-strain genomes for metagenomic binning, comparative biology and taxonomic classification.</title>
        <authorList>
            <person name="Goeker M."/>
        </authorList>
    </citation>
    <scope>NUCLEOTIDE SEQUENCE [LARGE SCALE GENOMIC DNA]</scope>
    <source>
        <strain evidence="2 3">DSM 26048</strain>
    </source>
</reference>
<dbReference type="InterPro" id="IPR000182">
    <property type="entry name" value="GNAT_dom"/>
</dbReference>
<dbReference type="EMBL" id="JAGGLB010000008">
    <property type="protein sequence ID" value="MBP1991170.1"/>
    <property type="molecule type" value="Genomic_DNA"/>
</dbReference>
<evidence type="ECO:0000313" key="2">
    <source>
        <dbReference type="EMBL" id="MBP1991170.1"/>
    </source>
</evidence>
<sequence>MEVKLMPVKVEQKEILYNLYQYYRYDFSQYTEEDLGLDGRFDIDLEHYWEDPRWNPYLICNKEQIIGFLIILFENYDTDPDPTHVIYDFLVLNKYRRRGLGRLAAVQAFNLYQGNWKVVQMKINEPAKHFWRDVVSLLCQKRTVYNFKRSCPRWRA</sequence>
<dbReference type="SUPFAM" id="SSF55729">
    <property type="entry name" value="Acyl-CoA N-acyltransferases (Nat)"/>
    <property type="match status" value="1"/>
</dbReference>
<evidence type="ECO:0000313" key="3">
    <source>
        <dbReference type="Proteomes" id="UP001519287"/>
    </source>
</evidence>
<dbReference type="PROSITE" id="PS51186">
    <property type="entry name" value="GNAT"/>
    <property type="match status" value="1"/>
</dbReference>
<comment type="caution">
    <text evidence="2">The sequence shown here is derived from an EMBL/GenBank/DDBJ whole genome shotgun (WGS) entry which is preliminary data.</text>
</comment>